<comment type="caution">
    <text evidence="2">The sequence shown here is derived from an EMBL/GenBank/DDBJ whole genome shotgun (WGS) entry which is preliminary data.</text>
</comment>
<dbReference type="AlphaFoldDB" id="A0A3M0J5H6"/>
<evidence type="ECO:0000313" key="2">
    <source>
        <dbReference type="EMBL" id="RMB94009.1"/>
    </source>
</evidence>
<evidence type="ECO:0000256" key="1">
    <source>
        <dbReference type="SAM" id="Coils"/>
    </source>
</evidence>
<keyword evidence="1" id="KW-0175">Coiled coil</keyword>
<keyword evidence="3" id="KW-1185">Reference proteome</keyword>
<proteinExistence type="predicted"/>
<feature type="coiled-coil region" evidence="1">
    <location>
        <begin position="51"/>
        <end position="78"/>
    </location>
</feature>
<name>A0A3M0J5H6_HIRRU</name>
<dbReference type="EMBL" id="QRBI01000201">
    <property type="protein sequence ID" value="RMB94009.1"/>
    <property type="molecule type" value="Genomic_DNA"/>
</dbReference>
<gene>
    <name evidence="2" type="ORF">DUI87_29597</name>
</gene>
<reference evidence="2 3" key="1">
    <citation type="submission" date="2018-07" db="EMBL/GenBank/DDBJ databases">
        <title>A high quality draft genome assembly of the barn swallow (H. rustica rustica).</title>
        <authorList>
            <person name="Formenti G."/>
            <person name="Chiara M."/>
            <person name="Poveda L."/>
            <person name="Francoijs K.-J."/>
            <person name="Bonisoli-Alquati A."/>
            <person name="Canova L."/>
            <person name="Gianfranceschi L."/>
            <person name="Horner D.S."/>
            <person name="Saino N."/>
        </authorList>
    </citation>
    <scope>NUCLEOTIDE SEQUENCE [LARGE SCALE GENOMIC DNA]</scope>
    <source>
        <strain evidence="2">Chelidonia</strain>
        <tissue evidence="2">Blood</tissue>
    </source>
</reference>
<dbReference type="Proteomes" id="UP000269221">
    <property type="component" value="Unassembled WGS sequence"/>
</dbReference>
<protein>
    <submittedName>
        <fullName evidence="2">Uncharacterized protein</fullName>
    </submittedName>
</protein>
<evidence type="ECO:0000313" key="3">
    <source>
        <dbReference type="Proteomes" id="UP000269221"/>
    </source>
</evidence>
<dbReference type="OrthoDB" id="9401779at2759"/>
<sequence length="212" mass="24399">MWNLATQGPSQYTTFVATINANNNRETVGSVANKLRNYANMISGPMQAHVSAMVKELKEEFKEEMREMKKEVRKINVAPVQVTGLKVRAQHPPARERGYTPRADLWSFLCDHGEDMGRWYGKPTSVLAAQVHQLKEGNTEEVPDSHDRVTRYYRKEDDLSDPLEGTSSMYAQEENYNQGYRGPASSQEEAQENWVFWMVWIRWPGTSEPQKI</sequence>
<organism evidence="2 3">
    <name type="scientific">Hirundo rustica rustica</name>
    <dbReference type="NCBI Taxonomy" id="333673"/>
    <lineage>
        <taxon>Eukaryota</taxon>
        <taxon>Metazoa</taxon>
        <taxon>Chordata</taxon>
        <taxon>Craniata</taxon>
        <taxon>Vertebrata</taxon>
        <taxon>Euteleostomi</taxon>
        <taxon>Archelosauria</taxon>
        <taxon>Archosauria</taxon>
        <taxon>Dinosauria</taxon>
        <taxon>Saurischia</taxon>
        <taxon>Theropoda</taxon>
        <taxon>Coelurosauria</taxon>
        <taxon>Aves</taxon>
        <taxon>Neognathae</taxon>
        <taxon>Neoaves</taxon>
        <taxon>Telluraves</taxon>
        <taxon>Australaves</taxon>
        <taxon>Passeriformes</taxon>
        <taxon>Sylvioidea</taxon>
        <taxon>Hirundinidae</taxon>
        <taxon>Hirundo</taxon>
    </lineage>
</organism>
<accession>A0A3M0J5H6</accession>